<dbReference type="PROSITE" id="PS50075">
    <property type="entry name" value="CARRIER"/>
    <property type="match status" value="1"/>
</dbReference>
<protein>
    <submittedName>
        <fullName evidence="1">Acyl carrier protein</fullName>
    </submittedName>
</protein>
<dbReference type="SUPFAM" id="SSF47336">
    <property type="entry name" value="ACP-like"/>
    <property type="match status" value="1"/>
</dbReference>
<dbReference type="InterPro" id="IPR009081">
    <property type="entry name" value="PP-bd_ACP"/>
</dbReference>
<evidence type="ECO:0000313" key="1">
    <source>
        <dbReference type="EMBL" id="QPB83068.1"/>
    </source>
</evidence>
<dbReference type="Proteomes" id="UP000305729">
    <property type="component" value="Chromosome 1"/>
</dbReference>
<name>A0A5S3V2F8_9GAMM</name>
<accession>A0A5S3V2F8</accession>
<evidence type="ECO:0000313" key="2">
    <source>
        <dbReference type="Proteomes" id="UP000305729"/>
    </source>
</evidence>
<dbReference type="Pfam" id="PF00550">
    <property type="entry name" value="PP-binding"/>
    <property type="match status" value="1"/>
</dbReference>
<dbReference type="InterPro" id="IPR036736">
    <property type="entry name" value="ACP-like_sf"/>
</dbReference>
<dbReference type="STRING" id="43658.AT705_01675"/>
<reference evidence="1 2" key="1">
    <citation type="submission" date="2019-10" db="EMBL/GenBank/DDBJ databases">
        <title>Pseudoalteromonas rubra S4059.</title>
        <authorList>
            <person name="Paulsen S."/>
            <person name="Wang X."/>
        </authorList>
    </citation>
    <scope>NUCLEOTIDE SEQUENCE [LARGE SCALE GENOMIC DNA]</scope>
    <source>
        <strain evidence="1 2">S4059</strain>
    </source>
</reference>
<dbReference type="Gene3D" id="1.10.1200.10">
    <property type="entry name" value="ACP-like"/>
    <property type="match status" value="1"/>
</dbReference>
<dbReference type="AlphaFoldDB" id="A0A5S3V2F8"/>
<organism evidence="1 2">
    <name type="scientific">Pseudoalteromonas rubra</name>
    <dbReference type="NCBI Taxonomy" id="43658"/>
    <lineage>
        <taxon>Bacteria</taxon>
        <taxon>Pseudomonadati</taxon>
        <taxon>Pseudomonadota</taxon>
        <taxon>Gammaproteobacteria</taxon>
        <taxon>Alteromonadales</taxon>
        <taxon>Pseudoalteromonadaceae</taxon>
        <taxon>Pseudoalteromonas</taxon>
    </lineage>
</organism>
<sequence>MAKSPKINLSRCNMQNSNLVKDIVLEKAQATFSGIEIDEKTDFFSVGISSLAVVNFQMEVEQALNCTVETSELMANSTLGDWINLYQSAAQTN</sequence>
<proteinExistence type="predicted"/>
<gene>
    <name evidence="1" type="ORF">CWC22_008715</name>
</gene>
<dbReference type="EMBL" id="CP045429">
    <property type="protein sequence ID" value="QPB83068.1"/>
    <property type="molecule type" value="Genomic_DNA"/>
</dbReference>